<dbReference type="InterPro" id="IPR027417">
    <property type="entry name" value="P-loop_NTPase"/>
</dbReference>
<evidence type="ECO:0000313" key="1">
    <source>
        <dbReference type="EMBL" id="MBF4275213.1"/>
    </source>
</evidence>
<comment type="caution">
    <text evidence="1">The sequence shown here is derived from an EMBL/GenBank/DDBJ whole genome shotgun (WGS) entry which is preliminary data.</text>
</comment>
<accession>A0ABD4KXD9</accession>
<reference evidence="1 2" key="1">
    <citation type="journal article" date="2021" name="PeerJ">
        <title>Analysis of 44 Vibrio anguillarum genomes reveals high genetic diversity.</title>
        <authorList>
            <person name="Hansen M.J."/>
            <person name="Dalsgaard I."/>
        </authorList>
    </citation>
    <scope>NUCLEOTIDE SEQUENCE [LARGE SCALE GENOMIC DNA]</scope>
    <source>
        <strain evidence="1 2">17-16730-2A</strain>
    </source>
</reference>
<dbReference type="Gene3D" id="3.40.50.300">
    <property type="entry name" value="P-loop containing nucleotide triphosphate hydrolases"/>
    <property type="match status" value="1"/>
</dbReference>
<gene>
    <name evidence="1" type="ORF">EAY07_25030</name>
</gene>
<name>A0ABD4KXD9_VIBAN</name>
<dbReference type="Proteomes" id="UP000722957">
    <property type="component" value="Unassembled WGS sequence"/>
</dbReference>
<evidence type="ECO:0000313" key="2">
    <source>
        <dbReference type="Proteomes" id="UP000722957"/>
    </source>
</evidence>
<dbReference type="RefSeq" id="WP_194574346.1">
    <property type="nucleotide sequence ID" value="NZ_RDOM01000974.1"/>
</dbReference>
<dbReference type="EMBL" id="RDOM01000974">
    <property type="protein sequence ID" value="MBF4275213.1"/>
    <property type="molecule type" value="Genomic_DNA"/>
</dbReference>
<protein>
    <submittedName>
        <fullName evidence="1">Uncharacterized protein</fullName>
    </submittedName>
</protein>
<feature type="non-terminal residue" evidence="1">
    <location>
        <position position="1"/>
    </location>
</feature>
<proteinExistence type="predicted"/>
<sequence>PDKDALPMQLRANLTNRLVLKVADKKNSILVLDEPGAERLLGRGHLAAKLSGEGRVILCQVPFADEEEIFQLANIIRLSWCSV</sequence>
<organism evidence="1 2">
    <name type="scientific">Vibrio anguillarum</name>
    <name type="common">Listonella anguillarum</name>
    <dbReference type="NCBI Taxonomy" id="55601"/>
    <lineage>
        <taxon>Bacteria</taxon>
        <taxon>Pseudomonadati</taxon>
        <taxon>Pseudomonadota</taxon>
        <taxon>Gammaproteobacteria</taxon>
        <taxon>Vibrionales</taxon>
        <taxon>Vibrionaceae</taxon>
        <taxon>Vibrio</taxon>
    </lineage>
</organism>
<dbReference type="AlphaFoldDB" id="A0ABD4KXD9"/>